<proteinExistence type="predicted"/>
<evidence type="ECO:0000313" key="1">
    <source>
        <dbReference type="EMBL" id="NEK23642.1"/>
    </source>
</evidence>
<comment type="caution">
    <text evidence="1">The sequence shown here is derived from an EMBL/GenBank/DDBJ whole genome shotgun (WGS) entry which is preliminary data.</text>
</comment>
<dbReference type="InterPro" id="IPR011330">
    <property type="entry name" value="Glyco_hydro/deAcase_b/a-brl"/>
</dbReference>
<dbReference type="CDD" id="cd10928">
    <property type="entry name" value="CE4_u4"/>
    <property type="match status" value="1"/>
</dbReference>
<gene>
    <name evidence="1" type="ORF">GV827_14670</name>
</gene>
<organism evidence="1 2">
    <name type="scientific">Sulfitobacter sediminilitoris</name>
    <dbReference type="NCBI Taxonomy" id="2698830"/>
    <lineage>
        <taxon>Bacteria</taxon>
        <taxon>Pseudomonadati</taxon>
        <taxon>Pseudomonadota</taxon>
        <taxon>Alphaproteobacteria</taxon>
        <taxon>Rhodobacterales</taxon>
        <taxon>Roseobacteraceae</taxon>
        <taxon>Sulfitobacter</taxon>
    </lineage>
</organism>
<dbReference type="AlphaFoldDB" id="A0A6P0CBV1"/>
<accession>A0A6P0CBV1</accession>
<dbReference type="Proteomes" id="UP000468591">
    <property type="component" value="Unassembled WGS sequence"/>
</dbReference>
<dbReference type="EMBL" id="JAABNT010000009">
    <property type="protein sequence ID" value="NEK23642.1"/>
    <property type="molecule type" value="Genomic_DNA"/>
</dbReference>
<dbReference type="RefSeq" id="WP_164354566.1">
    <property type="nucleotide sequence ID" value="NZ_JAABNT010000009.1"/>
</dbReference>
<keyword evidence="2" id="KW-1185">Reference proteome</keyword>
<sequence length="254" mass="28768">MTTWEDLDAELDQWKAAGERPTFWWRDDDTEAPTPELDRLITLSAKYDAPLHLAVIPADIDPGLADRLKAAPHVYAMQHGFAHKNHEPKGERASEVGKTRDLALQEADLREGWQRMASAGLPNMLPIMVPPWNRIGDQVVPHLASWGFAALSGFERRVNPAPYPDLQHFNGHIEPLRWRPDAIFAGVEKTLAQCVTHLKERRTGIAEKDEPTGLVTHHLQTPDEVWDFCDALGERLAHKQRAEWIALKPLLRMS</sequence>
<dbReference type="GO" id="GO:0005975">
    <property type="term" value="P:carbohydrate metabolic process"/>
    <property type="evidence" value="ECO:0007669"/>
    <property type="project" value="InterPro"/>
</dbReference>
<reference evidence="1 2" key="1">
    <citation type="submission" date="2020-01" db="EMBL/GenBank/DDBJ databases">
        <title>Sulfitobacter sediminilitoris sp. nov., isolated from a tidal flat.</title>
        <authorList>
            <person name="Park S."/>
            <person name="Yoon J.-H."/>
        </authorList>
    </citation>
    <scope>NUCLEOTIDE SEQUENCE [LARGE SCALE GENOMIC DNA]</scope>
    <source>
        <strain evidence="1 2">JBTF-M27</strain>
    </source>
</reference>
<protein>
    <submittedName>
        <fullName evidence="1">Polysaccharide deacetylase</fullName>
    </submittedName>
</protein>
<evidence type="ECO:0000313" key="2">
    <source>
        <dbReference type="Proteomes" id="UP000468591"/>
    </source>
</evidence>
<name>A0A6P0CBV1_9RHOB</name>
<dbReference type="SUPFAM" id="SSF88713">
    <property type="entry name" value="Glycoside hydrolase/deacetylase"/>
    <property type="match status" value="1"/>
</dbReference>
<dbReference type="InterPro" id="IPR049591">
    <property type="entry name" value="CE4_u4-like"/>
</dbReference>